<name>A0A2J5HQD2_9EURO</name>
<dbReference type="OrthoDB" id="184880at2759"/>
<dbReference type="EMBL" id="KZ559560">
    <property type="protein sequence ID" value="PLN79468.1"/>
    <property type="molecule type" value="Genomic_DNA"/>
</dbReference>
<dbReference type="Gene3D" id="3.40.50.150">
    <property type="entry name" value="Vaccinia Virus protein VP39"/>
    <property type="match status" value="1"/>
</dbReference>
<evidence type="ECO:0000313" key="1">
    <source>
        <dbReference type="EMBL" id="PLN79468.1"/>
    </source>
</evidence>
<protein>
    <recommendedName>
        <fullName evidence="3">S-adenosyl-L-methionine-dependent methyltransferase</fullName>
    </recommendedName>
</protein>
<dbReference type="Proteomes" id="UP000235023">
    <property type="component" value="Unassembled WGS sequence"/>
</dbReference>
<evidence type="ECO:0000313" key="2">
    <source>
        <dbReference type="Proteomes" id="UP000235023"/>
    </source>
</evidence>
<evidence type="ECO:0008006" key="3">
    <source>
        <dbReference type="Google" id="ProtNLM"/>
    </source>
</evidence>
<proteinExistence type="predicted"/>
<dbReference type="InterPro" id="IPR029063">
    <property type="entry name" value="SAM-dependent_MTases_sf"/>
</dbReference>
<dbReference type="AlphaFoldDB" id="A0A2J5HQD2"/>
<accession>A0A2J5HQD2</accession>
<keyword evidence="2" id="KW-1185">Reference proteome</keyword>
<gene>
    <name evidence="1" type="ORF">BDW42DRAFT_172880</name>
</gene>
<reference evidence="2" key="1">
    <citation type="submission" date="2017-12" db="EMBL/GenBank/DDBJ databases">
        <authorList>
            <consortium name="DOE Joint Genome Institute"/>
            <person name="Mondo S.J."/>
            <person name="Kjaerbolling I."/>
            <person name="Vesth T.C."/>
            <person name="Frisvad J.C."/>
            <person name="Nybo J.L."/>
            <person name="Theobald S."/>
            <person name="Kuo A."/>
            <person name="Bowyer P."/>
            <person name="Matsuda Y."/>
            <person name="Lyhne E.K."/>
            <person name="Kogle M.E."/>
            <person name="Clum A."/>
            <person name="Lipzen A."/>
            <person name="Salamov A."/>
            <person name="Ngan C.Y."/>
            <person name="Daum C."/>
            <person name="Chiniquy J."/>
            <person name="Barry K."/>
            <person name="LaButti K."/>
            <person name="Haridas S."/>
            <person name="Simmons B.A."/>
            <person name="Magnuson J.K."/>
            <person name="Mortensen U.H."/>
            <person name="Larsen T.O."/>
            <person name="Grigoriev I.V."/>
            <person name="Baker S.E."/>
            <person name="Andersen M.R."/>
            <person name="Nordberg H.P."/>
            <person name="Cantor M.N."/>
            <person name="Hua S.X."/>
        </authorList>
    </citation>
    <scope>NUCLEOTIDE SEQUENCE [LARGE SCALE GENOMIC DNA]</scope>
    <source>
        <strain evidence="2">IBT 19404</strain>
    </source>
</reference>
<sequence>MPSNDAKYEYVFDETVENRRLAGQHQAFKLGMGKLVLAPLQVSQNNLKILDAGTSDGYWLQDFRPSLSHPETCELVGIDITGERFPENPPQGIKLVEQSSMGPWPETWLQSFDLVHQRLTLFGVGTKSQECVRQLMKIVKPGGWIQLVETEHSSHEPNGPQVKRLGALIGELAAGMGSDLSFRGGGMESWIREEGFIRVGTMLAPICLGAQCPDPKLREQTVEAYCFTATQLLKACKAFPGGLKCMSPAESDTFVSELAEELRTVGGYFPLRIVWGQRPQNTN</sequence>
<dbReference type="SUPFAM" id="SSF53335">
    <property type="entry name" value="S-adenosyl-L-methionine-dependent methyltransferases"/>
    <property type="match status" value="1"/>
</dbReference>
<organism evidence="1 2">
    <name type="scientific">Aspergillus taichungensis</name>
    <dbReference type="NCBI Taxonomy" id="482145"/>
    <lineage>
        <taxon>Eukaryota</taxon>
        <taxon>Fungi</taxon>
        <taxon>Dikarya</taxon>
        <taxon>Ascomycota</taxon>
        <taxon>Pezizomycotina</taxon>
        <taxon>Eurotiomycetes</taxon>
        <taxon>Eurotiomycetidae</taxon>
        <taxon>Eurotiales</taxon>
        <taxon>Aspergillaceae</taxon>
        <taxon>Aspergillus</taxon>
        <taxon>Aspergillus subgen. Circumdati</taxon>
    </lineage>
</organism>